<feature type="region of interest" description="Disordered" evidence="1">
    <location>
        <begin position="1"/>
        <end position="30"/>
    </location>
</feature>
<name>A0ABW4Q1D0_9MICO</name>
<comment type="caution">
    <text evidence="2">The sequence shown here is derived from an EMBL/GenBank/DDBJ whole genome shotgun (WGS) entry which is preliminary data.</text>
</comment>
<feature type="compositionally biased region" description="Low complexity" evidence="1">
    <location>
        <begin position="1"/>
        <end position="18"/>
    </location>
</feature>
<evidence type="ECO:0008006" key="4">
    <source>
        <dbReference type="Google" id="ProtNLM"/>
    </source>
</evidence>
<evidence type="ECO:0000313" key="3">
    <source>
        <dbReference type="Proteomes" id="UP001597280"/>
    </source>
</evidence>
<reference evidence="3" key="1">
    <citation type="journal article" date="2019" name="Int. J. Syst. Evol. Microbiol.">
        <title>The Global Catalogue of Microorganisms (GCM) 10K type strain sequencing project: providing services to taxonomists for standard genome sequencing and annotation.</title>
        <authorList>
            <consortium name="The Broad Institute Genomics Platform"/>
            <consortium name="The Broad Institute Genome Sequencing Center for Infectious Disease"/>
            <person name="Wu L."/>
            <person name="Ma J."/>
        </authorList>
    </citation>
    <scope>NUCLEOTIDE SEQUENCE [LARGE SCALE GENOMIC DNA]</scope>
    <source>
        <strain evidence="3">JCM 11650</strain>
    </source>
</reference>
<evidence type="ECO:0000313" key="2">
    <source>
        <dbReference type="EMBL" id="MFD1836210.1"/>
    </source>
</evidence>
<feature type="compositionally biased region" description="Basic and acidic residues" evidence="1">
    <location>
        <begin position="20"/>
        <end position="30"/>
    </location>
</feature>
<dbReference type="RefSeq" id="WP_343905550.1">
    <property type="nucleotide sequence ID" value="NZ_BAAAIS010000003.1"/>
</dbReference>
<sequence length="123" mass="13358">MAAKTSSTAEKAKAAGAKVPGDHEDTAAPEKKIRNVRVLSDEVTLEWDGDTYTIDREAIDDVDFVLELEQGKQVSAAVRLLGPEGWSTFKATHREGTRVPYSEAEAFLVALLEQLQKVANSGN</sequence>
<protein>
    <recommendedName>
        <fullName evidence="4">Tail assembly chaperone</fullName>
    </recommendedName>
</protein>
<organism evidence="2 3">
    <name type="scientific">Brachybacterium rhamnosum</name>
    <dbReference type="NCBI Taxonomy" id="173361"/>
    <lineage>
        <taxon>Bacteria</taxon>
        <taxon>Bacillati</taxon>
        <taxon>Actinomycetota</taxon>
        <taxon>Actinomycetes</taxon>
        <taxon>Micrococcales</taxon>
        <taxon>Dermabacteraceae</taxon>
        <taxon>Brachybacterium</taxon>
    </lineage>
</organism>
<evidence type="ECO:0000256" key="1">
    <source>
        <dbReference type="SAM" id="MobiDB-lite"/>
    </source>
</evidence>
<accession>A0ABW4Q1D0</accession>
<proteinExistence type="predicted"/>
<gene>
    <name evidence="2" type="ORF">ACFSDA_14160</name>
</gene>
<keyword evidence="3" id="KW-1185">Reference proteome</keyword>
<dbReference type="EMBL" id="JBHUFL010000003">
    <property type="protein sequence ID" value="MFD1836210.1"/>
    <property type="molecule type" value="Genomic_DNA"/>
</dbReference>
<dbReference type="Proteomes" id="UP001597280">
    <property type="component" value="Unassembled WGS sequence"/>
</dbReference>